<accession>A0A069NUX7</accession>
<reference evidence="1" key="4">
    <citation type="submission" date="2024-05" db="EMBL/GenBank/DDBJ databases">
        <authorList>
            <person name="Sun Q."/>
            <person name="Zhou Y."/>
        </authorList>
    </citation>
    <scope>NUCLEOTIDE SEQUENCE</scope>
    <source>
        <strain evidence="1">CGMCC 1.11013</strain>
    </source>
</reference>
<dbReference type="EMBL" id="JFHE01000020">
    <property type="protein sequence ID" value="KDR32208.1"/>
    <property type="molecule type" value="Genomic_DNA"/>
</dbReference>
<dbReference type="OrthoDB" id="8716700at2"/>
<dbReference type="NCBIfam" id="TIGR02017">
    <property type="entry name" value="hutG_amidohyd"/>
    <property type="match status" value="1"/>
</dbReference>
<evidence type="ECO:0000313" key="4">
    <source>
        <dbReference type="Proteomes" id="UP000597138"/>
    </source>
</evidence>
<dbReference type="InterPro" id="IPR010247">
    <property type="entry name" value="HutG_amidohyd"/>
</dbReference>
<dbReference type="Pfam" id="PF05013">
    <property type="entry name" value="FGase"/>
    <property type="match status" value="1"/>
</dbReference>
<dbReference type="STRING" id="1071679.BG57_12245"/>
<dbReference type="eggNOG" id="COG3741">
    <property type="taxonomic scope" value="Bacteria"/>
</dbReference>
<keyword evidence="2" id="KW-0378">Hydrolase</keyword>
<dbReference type="Proteomes" id="UP000027439">
    <property type="component" value="Unassembled WGS sequence"/>
</dbReference>
<protein>
    <submittedName>
        <fullName evidence="2">N-formylglutamate amidohydrolase</fullName>
    </submittedName>
    <submittedName>
        <fullName evidence="1">N-formylglutamate deformylase</fullName>
    </submittedName>
</protein>
<reference evidence="4" key="3">
    <citation type="journal article" date="2019" name="Int. J. Syst. Evol. Microbiol.">
        <title>The Global Catalogue of Microorganisms (GCM) 10K type strain sequencing project: providing services to taxonomists for standard genome sequencing and annotation.</title>
        <authorList>
            <consortium name="The Broad Institute Genomics Platform"/>
            <consortium name="The Broad Institute Genome Sequencing Center for Infectious Disease"/>
            <person name="Wu L."/>
            <person name="Ma J."/>
        </authorList>
    </citation>
    <scope>NUCLEOTIDE SEQUENCE [LARGE SCALE GENOMIC DNA]</scope>
    <source>
        <strain evidence="4">CGMCC 1.11013</strain>
    </source>
</reference>
<dbReference type="RefSeq" id="WP_035967331.1">
    <property type="nucleotide sequence ID" value="NZ_BMEG01000006.1"/>
</dbReference>
<name>A0A069NUX7_9BURK</name>
<keyword evidence="4" id="KW-1185">Reference proteome</keyword>
<organism evidence="2 3">
    <name type="scientific">Caballeronia grimmiae</name>
    <dbReference type="NCBI Taxonomy" id="1071679"/>
    <lineage>
        <taxon>Bacteria</taxon>
        <taxon>Pseudomonadati</taxon>
        <taxon>Pseudomonadota</taxon>
        <taxon>Betaproteobacteria</taxon>
        <taxon>Burkholderiales</taxon>
        <taxon>Burkholderiaceae</taxon>
        <taxon>Caballeronia</taxon>
    </lineage>
</organism>
<proteinExistence type="predicted"/>
<comment type="caution">
    <text evidence="2">The sequence shown here is derived from an EMBL/GenBank/DDBJ whole genome shotgun (WGS) entry which is preliminary data.</text>
</comment>
<dbReference type="EMBL" id="BMEG01000006">
    <property type="protein sequence ID" value="GGD79192.1"/>
    <property type="molecule type" value="Genomic_DNA"/>
</dbReference>
<reference evidence="2 3" key="2">
    <citation type="submission" date="2014-03" db="EMBL/GenBank/DDBJ databases">
        <title>Draft Genome Sequences of Four Burkholderia Strains.</title>
        <authorList>
            <person name="Liu X.Y."/>
            <person name="Li C.X."/>
            <person name="Xu J.H."/>
        </authorList>
    </citation>
    <scope>NUCLEOTIDE SEQUENCE [LARGE SCALE GENOMIC DNA]</scope>
    <source>
        <strain evidence="2 3">R27</strain>
    </source>
</reference>
<evidence type="ECO:0000313" key="3">
    <source>
        <dbReference type="Proteomes" id="UP000027439"/>
    </source>
</evidence>
<dbReference type="SUPFAM" id="SSF53187">
    <property type="entry name" value="Zn-dependent exopeptidases"/>
    <property type="match status" value="1"/>
</dbReference>
<sequence>MNDLYSLERGDAPLVISIPHLGTHIPDSLRGQYTDVALTVADTDWHLDRVYAFARSLGATILGARISRYVIDLNRPSNDESLYPGQTTTSLCPTETFRGAQLYRDGCAPDAAERNRRVATYWQPYHDTLRDELKRLRTRHPNVLLWEAHSIASVLPRLFEGKLPDLNIGTQDGRTAAAPVQEAVLRAAASGPFTYIANGRFKGGFITRHFGAPHDGVHAVQLEMCQSTYMSEDAPFDYLPGKAGQVEAVVRGMVSGALKATVALNTASRD</sequence>
<evidence type="ECO:0000313" key="2">
    <source>
        <dbReference type="EMBL" id="KDR32208.1"/>
    </source>
</evidence>
<gene>
    <name evidence="1" type="primary">hutG</name>
    <name evidence="2" type="ORF">BG57_12245</name>
    <name evidence="1" type="ORF">GCM10010985_37120</name>
</gene>
<dbReference type="GO" id="GO:0016787">
    <property type="term" value="F:hydrolase activity"/>
    <property type="evidence" value="ECO:0007669"/>
    <property type="project" value="UniProtKB-KW"/>
</dbReference>
<reference evidence="1" key="1">
    <citation type="journal article" date="2014" name="Int. J. Syst. Evol. Microbiol.">
        <title>Complete genome of a new Firmicutes species belonging to the dominant human colonic microbiota ('Ruminococcus bicirculans') reveals two chromosomes and a selective capacity to utilize plant glucans.</title>
        <authorList>
            <consortium name="NISC Comparative Sequencing Program"/>
            <person name="Wegmann U."/>
            <person name="Louis P."/>
            <person name="Goesmann A."/>
            <person name="Henrissat B."/>
            <person name="Duncan S.H."/>
            <person name="Flint H.J."/>
        </authorList>
    </citation>
    <scope>NUCLEOTIDE SEQUENCE</scope>
    <source>
        <strain evidence="1">CGMCC 1.11013</strain>
    </source>
</reference>
<dbReference type="Gene3D" id="3.40.630.40">
    <property type="entry name" value="Zn-dependent exopeptidases"/>
    <property type="match status" value="1"/>
</dbReference>
<dbReference type="AlphaFoldDB" id="A0A069NUX7"/>
<dbReference type="InterPro" id="IPR007709">
    <property type="entry name" value="N-FG_amidohydro"/>
</dbReference>
<dbReference type="Proteomes" id="UP000597138">
    <property type="component" value="Unassembled WGS sequence"/>
</dbReference>
<evidence type="ECO:0000313" key="1">
    <source>
        <dbReference type="EMBL" id="GGD79192.1"/>
    </source>
</evidence>